<feature type="transmembrane region" description="Helical" evidence="2">
    <location>
        <begin position="501"/>
        <end position="519"/>
    </location>
</feature>
<reference evidence="3" key="1">
    <citation type="submission" date="2022-11" db="UniProtKB">
        <authorList>
            <consortium name="EnsemblMetazoa"/>
        </authorList>
    </citation>
    <scope>IDENTIFICATION</scope>
</reference>
<feature type="transmembrane region" description="Helical" evidence="2">
    <location>
        <begin position="456"/>
        <end position="481"/>
    </location>
</feature>
<feature type="transmembrane region" description="Helical" evidence="2">
    <location>
        <begin position="583"/>
        <end position="605"/>
    </location>
</feature>
<accession>A0A913YVV8</accession>
<dbReference type="KEGG" id="epa:114576556"/>
<keyword evidence="4" id="KW-1185">Reference proteome</keyword>
<evidence type="ECO:0000256" key="2">
    <source>
        <dbReference type="SAM" id="Phobius"/>
    </source>
</evidence>
<name>A0A913YVV8_EXADI</name>
<feature type="compositionally biased region" description="Basic and acidic residues" evidence="1">
    <location>
        <begin position="751"/>
        <end position="773"/>
    </location>
</feature>
<dbReference type="Proteomes" id="UP000887567">
    <property type="component" value="Unplaced"/>
</dbReference>
<evidence type="ECO:0000256" key="1">
    <source>
        <dbReference type="SAM" id="MobiDB-lite"/>
    </source>
</evidence>
<evidence type="ECO:0000313" key="3">
    <source>
        <dbReference type="EnsemblMetazoa" id="XP_028519193.1"/>
    </source>
</evidence>
<dbReference type="EnsemblMetazoa" id="XM_028663392.1">
    <property type="protein sequence ID" value="XP_028519193.1"/>
    <property type="gene ID" value="LOC114576556"/>
</dbReference>
<feature type="transmembrane region" description="Helical" evidence="2">
    <location>
        <begin position="297"/>
        <end position="318"/>
    </location>
</feature>
<sequence>MANILDFNNSTPEIGQFTSPYQNRCEFNLPRLSVEKFNSFALDNSQAVFVHFQGINLSMLQPSKEPEILDPLNLVWVENITAPFLSLNLGFNVYSFTTLWRKVLNMSVMVGFESSKCLLNMSYSCITSSLATAFLTNVSQQRGALCYVLNKTKNNDEMQYMCCKGNSDKQQIECNIPASISPQMSGIFFTIVIVATISFFCFPATLVSFPDKDDCSETISGNVQVRNPFYRIANCAVQTLRRYSCKYYLVNVIRKLLIGFSLPFLFYIYWGVTAYTAKYDIPKMFNDAVRMRWQEENLGNAVLFIKVYSIVAVIISLLPRDKTAAFYITTDKVHEYSSIHQNKKLDWMKPYSISGNVFEKFCFGFKGLTEGSRSSPSKRIINFILSCFLILIIFPVTAILIFIGYSCYASPLSQEFSRILSHVFISAAWLDWYLLKVKWFEKLKSNAALFQAVSGVVFLPLGILITYNIVALGFMISSSLMLISRMITYLCMGIVASKDDLLPPIVLFSLFGFYIWNCFSDVESKYKHLLDETFEKCKDYQKEEEKQVILIDNKGVPRICRLSGLFQKVVDEIQPFSKVYTVMFIRIIMIGSFLSITYWSILVYGETSLNDFTKTLAIALGGLIPKFIEIFGGGNSKNLLDKENGYRVKKIVRDFFVSENAVKEAATQTDAVKEADTQTDAVKEADTQTDAVKGAATQTDAVKEAATQTYAVKEAATQTDAVKEAATQTDAVKEDATQTDAVKEAATQTDAVKKDATQTDAVKKDATQTDAVKEAATQTDAVKEDANQTEVNLSDDHEQEGSPGEGAEGLTFQVSQGDHQCTNVSPRLTSINFDESTETTPLLGSGLQQNV</sequence>
<evidence type="ECO:0000313" key="4">
    <source>
        <dbReference type="Proteomes" id="UP000887567"/>
    </source>
</evidence>
<feature type="transmembrane region" description="Helical" evidence="2">
    <location>
        <begin position="416"/>
        <end position="435"/>
    </location>
</feature>
<protein>
    <submittedName>
        <fullName evidence="3">Uncharacterized protein</fullName>
    </submittedName>
</protein>
<keyword evidence="2" id="KW-0812">Transmembrane</keyword>
<dbReference type="GeneID" id="114576556"/>
<feature type="transmembrane region" description="Helical" evidence="2">
    <location>
        <begin position="187"/>
        <end position="209"/>
    </location>
</feature>
<organism evidence="3 4">
    <name type="scientific">Exaiptasia diaphana</name>
    <name type="common">Tropical sea anemone</name>
    <name type="synonym">Aiptasia pulchella</name>
    <dbReference type="NCBI Taxonomy" id="2652724"/>
    <lineage>
        <taxon>Eukaryota</taxon>
        <taxon>Metazoa</taxon>
        <taxon>Cnidaria</taxon>
        <taxon>Anthozoa</taxon>
        <taxon>Hexacorallia</taxon>
        <taxon>Actiniaria</taxon>
        <taxon>Aiptasiidae</taxon>
        <taxon>Exaiptasia</taxon>
    </lineage>
</organism>
<proteinExistence type="predicted"/>
<feature type="region of interest" description="Disordered" evidence="1">
    <location>
        <begin position="744"/>
        <end position="810"/>
    </location>
</feature>
<dbReference type="AlphaFoldDB" id="A0A913YVV8"/>
<keyword evidence="2" id="KW-1133">Transmembrane helix</keyword>
<feature type="transmembrane region" description="Helical" evidence="2">
    <location>
        <begin position="380"/>
        <end position="404"/>
    </location>
</feature>
<dbReference type="OrthoDB" id="7362584at2759"/>
<feature type="transmembrane region" description="Helical" evidence="2">
    <location>
        <begin position="256"/>
        <end position="277"/>
    </location>
</feature>
<feature type="region of interest" description="Disordered" evidence="1">
    <location>
        <begin position="832"/>
        <end position="851"/>
    </location>
</feature>
<dbReference type="RefSeq" id="XP_028519193.1">
    <property type="nucleotide sequence ID" value="XM_028663392.1"/>
</dbReference>
<keyword evidence="2" id="KW-0472">Membrane</keyword>